<reference evidence="1 2" key="1">
    <citation type="submission" date="2024-03" db="EMBL/GenBank/DDBJ databases">
        <title>Reference genomes for the five species model microbial community.</title>
        <authorList>
            <person name="Padfield D."/>
        </authorList>
    </citation>
    <scope>NUCLEOTIDE SEQUENCE [LARGE SCALE GENOMIC DNA]</scope>
    <source>
        <strain evidence="1 2">AB1</strain>
    </source>
</reference>
<dbReference type="EMBL" id="JBBHKQ010000001">
    <property type="protein sequence ID" value="MEJ5898962.1"/>
    <property type="molecule type" value="Genomic_DNA"/>
</dbReference>
<organism evidence="1 2">
    <name type="scientific">Ochrobactrum teleogrylli</name>
    <dbReference type="NCBI Taxonomy" id="2479765"/>
    <lineage>
        <taxon>Bacteria</taxon>
        <taxon>Pseudomonadati</taxon>
        <taxon>Pseudomonadota</taxon>
        <taxon>Alphaproteobacteria</taxon>
        <taxon>Hyphomicrobiales</taxon>
        <taxon>Brucellaceae</taxon>
        <taxon>Brucella/Ochrobactrum group</taxon>
        <taxon>Ochrobactrum</taxon>
    </lineage>
</organism>
<sequence length="104" mass="11914">MRQSLGANVDNGEKRSFCERSRLKRFYLFLTKYGGQLFCKNSRIKPLANASFEQNASSGPAIHAAIAEKCRRWTLAIFTVSVMPTGITRPYGWNSRRKRRIKAE</sequence>
<accession>A0ABD5JQM5</accession>
<name>A0ABD5JQM5_9HYPH</name>
<gene>
    <name evidence="1" type="ORF">WIX40_02410</name>
</gene>
<dbReference type="Proteomes" id="UP001362311">
    <property type="component" value="Unassembled WGS sequence"/>
</dbReference>
<comment type="caution">
    <text evidence="1">The sequence shown here is derived from an EMBL/GenBank/DDBJ whole genome shotgun (WGS) entry which is preliminary data.</text>
</comment>
<protein>
    <submittedName>
        <fullName evidence="1">Uncharacterized protein</fullName>
    </submittedName>
</protein>
<dbReference type="AlphaFoldDB" id="A0ABD5JQM5"/>
<evidence type="ECO:0000313" key="1">
    <source>
        <dbReference type="EMBL" id="MEJ5898962.1"/>
    </source>
</evidence>
<proteinExistence type="predicted"/>
<evidence type="ECO:0000313" key="2">
    <source>
        <dbReference type="Proteomes" id="UP001362311"/>
    </source>
</evidence>
<dbReference type="RefSeq" id="WP_339438198.1">
    <property type="nucleotide sequence ID" value="NZ_JBBHKQ010000001.1"/>
</dbReference>